<evidence type="ECO:0000256" key="1">
    <source>
        <dbReference type="ARBA" id="ARBA00009085"/>
    </source>
</evidence>
<dbReference type="InterPro" id="IPR049407">
    <property type="entry name" value="Usp38-like_N"/>
</dbReference>
<dbReference type="InterPro" id="IPR028889">
    <property type="entry name" value="USP"/>
</dbReference>
<dbReference type="InterPro" id="IPR050164">
    <property type="entry name" value="Peptidase_C19"/>
</dbReference>
<dbReference type="InterPro" id="IPR038765">
    <property type="entry name" value="Papain-like_cys_pep_sf"/>
</dbReference>
<keyword evidence="5" id="KW-1185">Reference proteome</keyword>
<name>A0ABQ7R848_PLUXY</name>
<evidence type="ECO:0000259" key="3">
    <source>
        <dbReference type="PROSITE" id="PS50235"/>
    </source>
</evidence>
<dbReference type="SUPFAM" id="SSF54001">
    <property type="entry name" value="Cysteine proteinases"/>
    <property type="match status" value="1"/>
</dbReference>
<gene>
    <name evidence="4" type="ORF">JYU34_000612</name>
</gene>
<dbReference type="Pfam" id="PF00443">
    <property type="entry name" value="UCH"/>
    <property type="match status" value="1"/>
</dbReference>
<feature type="compositionally biased region" description="Basic and acidic residues" evidence="2">
    <location>
        <begin position="461"/>
        <end position="476"/>
    </location>
</feature>
<evidence type="ECO:0000313" key="5">
    <source>
        <dbReference type="Proteomes" id="UP000823941"/>
    </source>
</evidence>
<feature type="domain" description="USP" evidence="3">
    <location>
        <begin position="331"/>
        <end position="730"/>
    </location>
</feature>
<accession>A0ABQ7R848</accession>
<dbReference type="Pfam" id="PF21246">
    <property type="entry name" value="Usp38-like_N"/>
    <property type="match status" value="1"/>
</dbReference>
<reference evidence="4 5" key="1">
    <citation type="submission" date="2021-06" db="EMBL/GenBank/DDBJ databases">
        <title>A haploid diamondback moth (Plutella xylostella L.) genome assembly resolves 31 chromosomes and identifies a diamide resistance mutation.</title>
        <authorList>
            <person name="Ward C.M."/>
            <person name="Perry K.D."/>
            <person name="Baker G."/>
            <person name="Powis K."/>
            <person name="Heckel D.G."/>
            <person name="Baxter S.W."/>
        </authorList>
    </citation>
    <scope>NUCLEOTIDE SEQUENCE [LARGE SCALE GENOMIC DNA]</scope>
    <source>
        <strain evidence="4 5">LV</strain>
        <tissue evidence="4">Single pupa</tissue>
    </source>
</reference>
<dbReference type="InterPro" id="IPR001394">
    <property type="entry name" value="Peptidase_C19_UCH"/>
</dbReference>
<dbReference type="PROSITE" id="PS00972">
    <property type="entry name" value="USP_1"/>
    <property type="match status" value="1"/>
</dbReference>
<feature type="region of interest" description="Disordered" evidence="2">
    <location>
        <begin position="444"/>
        <end position="519"/>
    </location>
</feature>
<comment type="similarity">
    <text evidence="1">Belongs to the peptidase C19 family.</text>
</comment>
<dbReference type="EMBL" id="JAHIBW010000001">
    <property type="protein sequence ID" value="KAG7313480.1"/>
    <property type="molecule type" value="Genomic_DNA"/>
</dbReference>
<comment type="caution">
    <text evidence="4">The sequence shown here is derived from an EMBL/GenBank/DDBJ whole genome shotgun (WGS) entry which is preliminary data.</text>
</comment>
<dbReference type="Gene3D" id="3.90.70.10">
    <property type="entry name" value="Cysteine proteinases"/>
    <property type="match status" value="1"/>
</dbReference>
<dbReference type="PANTHER" id="PTHR24006">
    <property type="entry name" value="UBIQUITIN CARBOXYL-TERMINAL HYDROLASE"/>
    <property type="match status" value="1"/>
</dbReference>
<evidence type="ECO:0000313" key="4">
    <source>
        <dbReference type="EMBL" id="KAG7313480.1"/>
    </source>
</evidence>
<dbReference type="InterPro" id="IPR018200">
    <property type="entry name" value="USP_CS"/>
</dbReference>
<sequence>MAVKKHELAPDSRNQLDLATLAQYIQMLDNQPFYLPDTPDITKHCQDIVKCLARTSIGGNGVELWEQLHLVEAFFISLLQSMPVAARREIVSAVLEKFHSLISDPQSDACPAMSVVLIVFDGAESEDMMKAARWLMERDENGPAAGAGLRACLSCFYRWTYQWDGTPALGDWIMTFIKVLEEKEHFDILIEVSIDNIERMVLALRKSVDMKRSVAAVILHVLACMRDSTDALDRIAPHVDTILVALASQCGQWSRQLLQNVVDILAAYIDALPVRTNPRIADKYASVMLCLEKHMASRGCPYLAYPSWSSQAQPGTSGAPSVPSAPPTRKVGLLNLGNTCYMNSVMQALLATRQFSSHVVLRMHAVPYWQLVGGLFAKMIHSISTKLNPEDIFHAVKPPFFTLDHQHDSSEFLGYLFELLHTYEHVSDVNFDYSRPHAIHCGQLRSLPARPAAKPTTSKAEATRTRSSPSHDHDNNNEPGGRRSMSPRPGGSGVVTRAGGSGKRISPGRSPECLMPPKKRPRMHMVEPTFLRQNSFVDSLFGGVLLTRVECSQCQMSSLSRDVFRDLQLAFPEKPEPGKQHCVQSLLEFYCSKERMTGDNRYDCRDCGQLMEAERSVLIETPPKHLILVLKNFRFEAKRQSQTKLMHPMHYNSTITLPTVRSQTDHATYQLYAAVIHAGTTLDSGHYFTLAKDNDQWHMYNDDVVTPSDEGELNALTNCCTPYILFYRRTDVEDVPTPRMQEMPEKVQEIVMSHNKHFIESMRQLRGQRP</sequence>
<organism evidence="4 5">
    <name type="scientific">Plutella xylostella</name>
    <name type="common">Diamondback moth</name>
    <name type="synonym">Plutella maculipennis</name>
    <dbReference type="NCBI Taxonomy" id="51655"/>
    <lineage>
        <taxon>Eukaryota</taxon>
        <taxon>Metazoa</taxon>
        <taxon>Ecdysozoa</taxon>
        <taxon>Arthropoda</taxon>
        <taxon>Hexapoda</taxon>
        <taxon>Insecta</taxon>
        <taxon>Pterygota</taxon>
        <taxon>Neoptera</taxon>
        <taxon>Endopterygota</taxon>
        <taxon>Lepidoptera</taxon>
        <taxon>Glossata</taxon>
        <taxon>Ditrysia</taxon>
        <taxon>Yponomeutoidea</taxon>
        <taxon>Plutellidae</taxon>
        <taxon>Plutella</taxon>
    </lineage>
</organism>
<proteinExistence type="inferred from homology"/>
<dbReference type="PROSITE" id="PS50235">
    <property type="entry name" value="USP_3"/>
    <property type="match status" value="1"/>
</dbReference>
<dbReference type="PANTHER" id="PTHR24006:SF908">
    <property type="entry name" value="DEUBIQUITINATING APOPTOTIC INHIBITOR, ISOFORM A"/>
    <property type="match status" value="1"/>
</dbReference>
<dbReference type="Proteomes" id="UP000823941">
    <property type="component" value="Chromosome 1"/>
</dbReference>
<protein>
    <recommendedName>
        <fullName evidence="3">USP domain-containing protein</fullName>
    </recommendedName>
</protein>
<evidence type="ECO:0000256" key="2">
    <source>
        <dbReference type="SAM" id="MobiDB-lite"/>
    </source>
</evidence>